<reference evidence="1" key="1">
    <citation type="journal article" date="2020" name="Nature">
        <title>Giant virus diversity and host interactions through global metagenomics.</title>
        <authorList>
            <person name="Schulz F."/>
            <person name="Roux S."/>
            <person name="Paez-Espino D."/>
            <person name="Jungbluth S."/>
            <person name="Walsh D.A."/>
            <person name="Denef V.J."/>
            <person name="McMahon K.D."/>
            <person name="Konstantinidis K.T."/>
            <person name="Eloe-Fadrosh E.A."/>
            <person name="Kyrpides N.C."/>
            <person name="Woyke T."/>
        </authorList>
    </citation>
    <scope>NUCLEOTIDE SEQUENCE</scope>
    <source>
        <strain evidence="1">GVMAG-S-ERX556106-38</strain>
    </source>
</reference>
<dbReference type="AlphaFoldDB" id="A0A6C0FDC4"/>
<dbReference type="EMBL" id="MN738832">
    <property type="protein sequence ID" value="QHT38623.1"/>
    <property type="molecule type" value="Genomic_DNA"/>
</dbReference>
<organism evidence="1">
    <name type="scientific">viral metagenome</name>
    <dbReference type="NCBI Taxonomy" id="1070528"/>
    <lineage>
        <taxon>unclassified sequences</taxon>
        <taxon>metagenomes</taxon>
        <taxon>organismal metagenomes</taxon>
    </lineage>
</organism>
<name>A0A6C0FDC4_9ZZZZ</name>
<evidence type="ECO:0000313" key="1">
    <source>
        <dbReference type="EMBL" id="QHT38623.1"/>
    </source>
</evidence>
<sequence length="162" mass="18586">MIIAHAPSNFNIHDVYYCKPIRNKIMPGGMFVRLIYSNELVSINGIHVSFSLYGRIQEIYNNKFKYTHADSNDDSTISIINAIEKAILENANITNKNPQYKLQEQLQSGCFKYFQDNILPSKTVKQTNSQPPRFTSFVLKISGIWTTDVEYGITYKFTKVSS</sequence>
<proteinExistence type="predicted"/>
<accession>A0A6C0FDC4</accession>
<protein>
    <submittedName>
        <fullName evidence="1">Uncharacterized protein</fullName>
    </submittedName>
</protein>